<dbReference type="Proteomes" id="UP001164042">
    <property type="component" value="Chromosome"/>
</dbReference>
<feature type="domain" description="Plasmid replication protein origin binding" evidence="1">
    <location>
        <begin position="5"/>
        <end position="126"/>
    </location>
</feature>
<organism evidence="3 4">
    <name type="scientific">Lactococcus garvieae</name>
    <dbReference type="NCBI Taxonomy" id="1363"/>
    <lineage>
        <taxon>Bacteria</taxon>
        <taxon>Bacillati</taxon>
        <taxon>Bacillota</taxon>
        <taxon>Bacilli</taxon>
        <taxon>Lactobacillales</taxon>
        <taxon>Streptococcaceae</taxon>
        <taxon>Lactococcus</taxon>
    </lineage>
</organism>
<dbReference type="InterPro" id="IPR002631">
    <property type="entry name" value="Plasmid_rep_OBD"/>
</dbReference>
<dbReference type="Pfam" id="PF21861">
    <property type="entry name" value="RepB_C"/>
    <property type="match status" value="1"/>
</dbReference>
<dbReference type="EMBL" id="CP109635">
    <property type="protein sequence ID" value="UYT10420.1"/>
    <property type="molecule type" value="Genomic_DNA"/>
</dbReference>
<dbReference type="GO" id="GO:0005727">
    <property type="term" value="C:extrachromosomal circular DNA"/>
    <property type="evidence" value="ECO:0007669"/>
    <property type="project" value="InterPro"/>
</dbReference>
<dbReference type="Gene3D" id="3.40.1310.30">
    <property type="match status" value="1"/>
</dbReference>
<dbReference type="InterPro" id="IPR053923">
    <property type="entry name" value="RepB_C"/>
</dbReference>
<evidence type="ECO:0000313" key="4">
    <source>
        <dbReference type="Proteomes" id="UP001164042"/>
    </source>
</evidence>
<feature type="domain" description="Replication protein RepB C-terminal" evidence="2">
    <location>
        <begin position="133"/>
        <end position="187"/>
    </location>
</feature>
<dbReference type="GO" id="GO:0003916">
    <property type="term" value="F:DNA topoisomerase activity"/>
    <property type="evidence" value="ECO:0007669"/>
    <property type="project" value="InterPro"/>
</dbReference>
<proteinExistence type="predicted"/>
<evidence type="ECO:0000259" key="2">
    <source>
        <dbReference type="Pfam" id="PF21861"/>
    </source>
</evidence>
<reference evidence="3" key="1">
    <citation type="submission" date="2022-10" db="EMBL/GenBank/DDBJ databases">
        <title>Genome assembly of Lactococcus garvieae isolates from cricket gut.</title>
        <authorList>
            <person name="Luecke A.R."/>
            <person name="Brown A.M.V."/>
            <person name="Wakeman C.A."/>
        </authorList>
    </citation>
    <scope>NUCLEOTIDE SEQUENCE</scope>
    <source>
        <strain evidence="3">Alexii-11_2</strain>
    </source>
</reference>
<sequence>MQKQKKEQRSSKWAFLLYKESAPKDYLEVLKKFHIPFILSPWHDKDVNRETGEFKKAHKHGALFFDSLKSYSQVSELLTEHLHTPAHVEIVRSPKGMYDYFIHAENPDKTPYDINNIESGCGFELEKFLREQNSNKFFIRVIDVIEEKNLVEFEDLVRYARLHDSSLLSLIIDKTYFFTKFLDSRRYKTPSHREIPKEDLQ</sequence>
<evidence type="ECO:0000259" key="1">
    <source>
        <dbReference type="Pfam" id="PF01719"/>
    </source>
</evidence>
<dbReference type="Pfam" id="PF01719">
    <property type="entry name" value="Rep_OBD"/>
    <property type="match status" value="1"/>
</dbReference>
<dbReference type="RefSeq" id="WP_264308256.1">
    <property type="nucleotide sequence ID" value="NZ_CP109635.1"/>
</dbReference>
<evidence type="ECO:0000313" key="3">
    <source>
        <dbReference type="EMBL" id="UYT10420.1"/>
    </source>
</evidence>
<name>A0AA46TVS4_9LACT</name>
<dbReference type="GO" id="GO:0003677">
    <property type="term" value="F:DNA binding"/>
    <property type="evidence" value="ECO:0007669"/>
    <property type="project" value="InterPro"/>
</dbReference>
<accession>A0AA46TVS4</accession>
<dbReference type="GO" id="GO:0006260">
    <property type="term" value="P:DNA replication"/>
    <property type="evidence" value="ECO:0007669"/>
    <property type="project" value="InterPro"/>
</dbReference>
<dbReference type="AlphaFoldDB" id="A0AA46TVS4"/>
<protein>
    <submittedName>
        <fullName evidence="3">Replication protein</fullName>
    </submittedName>
</protein>
<gene>
    <name evidence="3" type="ORF">OF801_00330</name>
</gene>